<reference evidence="3 4" key="1">
    <citation type="submission" date="2023-10" db="EMBL/GenBank/DDBJ databases">
        <authorList>
            <person name="Venkata Ramana C."/>
            <person name="Sasikala C."/>
            <person name="Dhurka M."/>
        </authorList>
    </citation>
    <scope>NUCLEOTIDE SEQUENCE [LARGE SCALE GENOMIC DNA]</scope>
    <source>
        <strain evidence="3 4">KCTC 32151</strain>
    </source>
</reference>
<gene>
    <name evidence="3" type="ORF">R2G56_13560</name>
</gene>
<dbReference type="Proteomes" id="UP001185659">
    <property type="component" value="Unassembled WGS sequence"/>
</dbReference>
<evidence type="ECO:0000259" key="2">
    <source>
        <dbReference type="Pfam" id="PF07331"/>
    </source>
</evidence>
<evidence type="ECO:0000313" key="4">
    <source>
        <dbReference type="Proteomes" id="UP001185659"/>
    </source>
</evidence>
<keyword evidence="4" id="KW-1185">Reference proteome</keyword>
<sequence>MTNRTDEDSASAAEAPSGHETLAAGIGLAAAVLLILSPWLVDRSGPDPFYKGPLIFPMIVLAGTALSAVPAILRLLRHRVGLPFHVDGNGFPGRAAALFVLMCLYPLGISAIGLSAATFLTVLIGLLMVYRRPWQSVVIAAIMTLTVHLAFKTFLDIWFPAPWLFEMIGA</sequence>
<protein>
    <submittedName>
        <fullName evidence="3">Tripartite tricarboxylate transporter TctB family protein</fullName>
    </submittedName>
</protein>
<feature type="transmembrane region" description="Helical" evidence="1">
    <location>
        <begin position="22"/>
        <end position="41"/>
    </location>
</feature>
<dbReference type="RefSeq" id="WP_317561618.1">
    <property type="nucleotide sequence ID" value="NZ_JAWLIP010000006.1"/>
</dbReference>
<comment type="caution">
    <text evidence="3">The sequence shown here is derived from an EMBL/GenBank/DDBJ whole genome shotgun (WGS) entry which is preliminary data.</text>
</comment>
<evidence type="ECO:0000313" key="3">
    <source>
        <dbReference type="EMBL" id="MDV6227319.1"/>
    </source>
</evidence>
<name>A0ABU4AM72_9HYPH</name>
<proteinExistence type="predicted"/>
<keyword evidence="1" id="KW-1133">Transmembrane helix</keyword>
<evidence type="ECO:0000256" key="1">
    <source>
        <dbReference type="SAM" id="Phobius"/>
    </source>
</evidence>
<dbReference type="InterPro" id="IPR009936">
    <property type="entry name" value="DUF1468"/>
</dbReference>
<keyword evidence="1" id="KW-0472">Membrane</keyword>
<accession>A0ABU4AM72</accession>
<keyword evidence="1" id="KW-0812">Transmembrane</keyword>
<feature type="transmembrane region" description="Helical" evidence="1">
    <location>
        <begin position="53"/>
        <end position="76"/>
    </location>
</feature>
<feature type="domain" description="DUF1468" evidence="2">
    <location>
        <begin position="29"/>
        <end position="160"/>
    </location>
</feature>
<feature type="transmembrane region" description="Helical" evidence="1">
    <location>
        <begin position="96"/>
        <end position="129"/>
    </location>
</feature>
<organism evidence="3 4">
    <name type="scientific">Nitratireductor aquimarinus</name>
    <dbReference type="NCBI Taxonomy" id="889300"/>
    <lineage>
        <taxon>Bacteria</taxon>
        <taxon>Pseudomonadati</taxon>
        <taxon>Pseudomonadota</taxon>
        <taxon>Alphaproteobacteria</taxon>
        <taxon>Hyphomicrobiales</taxon>
        <taxon>Phyllobacteriaceae</taxon>
        <taxon>Nitratireductor</taxon>
    </lineage>
</organism>
<feature type="transmembrane region" description="Helical" evidence="1">
    <location>
        <begin position="136"/>
        <end position="155"/>
    </location>
</feature>
<dbReference type="EMBL" id="JAWLIP010000006">
    <property type="protein sequence ID" value="MDV6227319.1"/>
    <property type="molecule type" value="Genomic_DNA"/>
</dbReference>
<dbReference type="Pfam" id="PF07331">
    <property type="entry name" value="TctB"/>
    <property type="match status" value="1"/>
</dbReference>